<dbReference type="EMBL" id="DAAFZM010000086">
    <property type="protein sequence ID" value="HAB2187458.1"/>
    <property type="molecule type" value="Genomic_DNA"/>
</dbReference>
<evidence type="ECO:0000313" key="5">
    <source>
        <dbReference type="EMBL" id="HAE1474251.1"/>
    </source>
</evidence>
<sequence>MINTNVILTREQKSAIAEALDVSLDDLEELRIKASNKRKTSFKDDFSMIFKTNIGTLAKMKLTPTSFRIIIYLFSIIDYGNILVNFSQSRVAKDLGLQKSNVSRAFKELFEKKILIRNAEDDHVYLNSNLCVKGIPHKFNEEQMGKFKRSKAETEDFDNSFSFYSVRKKQS</sequence>
<evidence type="ECO:0000313" key="1">
    <source>
        <dbReference type="EMBL" id="ECJ2914411.1"/>
    </source>
</evidence>
<name>A0A5Y3VFQ9_SALDZ</name>
<gene>
    <name evidence="1" type="ORF">FNI27_15815</name>
    <name evidence="5" type="ORF">G3A00_09675</name>
    <name evidence="4" type="ORF">GB246_11310</name>
    <name evidence="2" type="ORF">GB348_23365</name>
    <name evidence="3" type="ORF">GBZ37_22775</name>
</gene>
<organism evidence="1">
    <name type="scientific">Salmonella diarizonae</name>
    <dbReference type="NCBI Taxonomy" id="59204"/>
    <lineage>
        <taxon>Bacteria</taxon>
        <taxon>Pseudomonadati</taxon>
        <taxon>Pseudomonadota</taxon>
        <taxon>Gammaproteobacteria</taxon>
        <taxon>Enterobacterales</taxon>
        <taxon>Enterobacteriaceae</taxon>
        <taxon>Salmonella</taxon>
    </lineage>
</organism>
<evidence type="ECO:0000313" key="2">
    <source>
        <dbReference type="EMBL" id="HAB2187458.1"/>
    </source>
</evidence>
<dbReference type="SUPFAM" id="SSF46785">
    <property type="entry name" value="Winged helix' DNA-binding domain"/>
    <property type="match status" value="1"/>
</dbReference>
<dbReference type="EMBL" id="DAAQZS010000007">
    <property type="protein sequence ID" value="HAE1474251.1"/>
    <property type="molecule type" value="Genomic_DNA"/>
</dbReference>
<dbReference type="InterPro" id="IPR036388">
    <property type="entry name" value="WH-like_DNA-bd_sf"/>
</dbReference>
<dbReference type="Pfam" id="PF13730">
    <property type="entry name" value="HTH_36"/>
    <property type="match status" value="1"/>
</dbReference>
<evidence type="ECO:0000313" key="4">
    <source>
        <dbReference type="EMBL" id="HAB5841391.1"/>
    </source>
</evidence>
<reference evidence="1" key="2">
    <citation type="submission" date="2019-07" db="EMBL/GenBank/DDBJ databases">
        <authorList>
            <person name="Ashton P.M."/>
            <person name="Dallman T."/>
            <person name="Nair S."/>
            <person name="De Pinna E."/>
            <person name="Peters T."/>
            <person name="Grant K."/>
        </authorList>
    </citation>
    <scope>NUCLEOTIDE SEQUENCE</scope>
    <source>
        <strain evidence="1">481463</strain>
    </source>
</reference>
<reference evidence="2" key="3">
    <citation type="submission" date="2019-10" db="EMBL/GenBank/DDBJ databases">
        <authorList>
            <consortium name="NCBI Pathogen Detection Project"/>
        </authorList>
    </citation>
    <scope>NUCLEOTIDE SEQUENCE</scope>
    <source>
        <strain evidence="2">Salmonella enterica</strain>
    </source>
</reference>
<protein>
    <submittedName>
        <fullName evidence="1">Helix-turn-helix domain-containing protein</fullName>
    </submittedName>
</protein>
<proteinExistence type="predicted"/>
<reference evidence="2" key="1">
    <citation type="journal article" date="2018" name="Genome Biol.">
        <title>SKESA: strategic k-mer extension for scrupulous assemblies.</title>
        <authorList>
            <person name="Souvorov A."/>
            <person name="Agarwala R."/>
            <person name="Lipman D.J."/>
        </authorList>
    </citation>
    <scope>NUCLEOTIDE SEQUENCE</scope>
    <source>
        <strain evidence="2">Salmonella enterica</strain>
    </source>
</reference>
<dbReference type="Gene3D" id="1.10.10.10">
    <property type="entry name" value="Winged helix-like DNA-binding domain superfamily/Winged helix DNA-binding domain"/>
    <property type="match status" value="1"/>
</dbReference>
<dbReference type="InterPro" id="IPR036390">
    <property type="entry name" value="WH_DNA-bd_sf"/>
</dbReference>
<evidence type="ECO:0000313" key="3">
    <source>
        <dbReference type="EMBL" id="HAB4722144.1"/>
    </source>
</evidence>
<dbReference type="AlphaFoldDB" id="A0A5Y3VFQ9"/>
<dbReference type="EMBL" id="DAAGVL010000058">
    <property type="protein sequence ID" value="HAB4722144.1"/>
    <property type="molecule type" value="Genomic_DNA"/>
</dbReference>
<dbReference type="EMBL" id="DAAHFA010000011">
    <property type="protein sequence ID" value="HAB5841391.1"/>
    <property type="molecule type" value="Genomic_DNA"/>
</dbReference>
<accession>A0A5Y3VFQ9</accession>
<comment type="caution">
    <text evidence="1">The sequence shown here is derived from an EMBL/GenBank/DDBJ whole genome shotgun (WGS) entry which is preliminary data.</text>
</comment>
<dbReference type="EMBL" id="AAIXUH010000011">
    <property type="protein sequence ID" value="ECJ2914411.1"/>
    <property type="molecule type" value="Genomic_DNA"/>
</dbReference>